<proteinExistence type="evidence at protein level"/>
<evidence type="ECO:0007829" key="5">
    <source>
        <dbReference type="PeptideAtlas" id="A0A486WV58"/>
    </source>
</evidence>
<evidence type="ECO:0000313" key="3">
    <source>
        <dbReference type="Proteomes" id="UP000001940"/>
    </source>
</evidence>
<dbReference type="InParanoid" id="A0A486WV58"/>
<keyword evidence="5" id="KW-1267">Proteomics identification</keyword>
<dbReference type="OrthoDB" id="5793938at2759"/>
<dbReference type="WormBase" id="W09B6.4d">
    <property type="protein sequence ID" value="CE53086"/>
    <property type="gene ID" value="WBGene00021104"/>
</dbReference>
<dbReference type="ExpressionAtlas" id="A0A486WV58">
    <property type="expression patterns" value="baseline and differential"/>
</dbReference>
<sequence length="323" mass="36440">MRCSTNYGHFFPIFPKNSLLRKIDANLTDTTRKRQSEHSQELNVVDGFKCGRLEINCHVADAVHRKIMSTFYDAPKSSVAVFQFPDTDPLEALKILRSALQTDKKSIICHSAFATWYKEFHVEWNEDFVEFSDESYKNVEKIDREVVIFADFDVFSMIFGISKTLNLIKTLKTKKRIFIVTSLDFPATPHLEHLTNSTFKVKKSANPEIFECQTTVFDKKGNLTIMDQIITMPPSGTKPTFKTVKKVENSAENSISAGISGISLGSESGKAAMDLPFFVSRQEDGVALRDAATKKIRVGGQIVYEPDQEDDLDDSDPDDDLNI</sequence>
<gene>
    <name evidence="2" type="ORF">CELE_W09B6.4</name>
    <name evidence="2 4" type="ORF">W09B6.4</name>
</gene>
<dbReference type="Proteomes" id="UP000001940">
    <property type="component" value="Chromosome II"/>
</dbReference>
<feature type="region of interest" description="Disordered" evidence="1">
    <location>
        <begin position="300"/>
        <end position="323"/>
    </location>
</feature>
<dbReference type="AGR" id="WB:WBGene00021104"/>
<evidence type="ECO:0000313" key="4">
    <source>
        <dbReference type="WormBase" id="W09B6.4d"/>
    </source>
</evidence>
<feature type="compositionally biased region" description="Acidic residues" evidence="1">
    <location>
        <begin position="306"/>
        <end position="323"/>
    </location>
</feature>
<keyword evidence="3" id="KW-1185">Reference proteome</keyword>
<evidence type="ECO:0000256" key="1">
    <source>
        <dbReference type="SAM" id="MobiDB-lite"/>
    </source>
</evidence>
<protein>
    <submittedName>
        <fullName evidence="2">Elongator complex protein 5</fullName>
    </submittedName>
</protein>
<reference evidence="2 3" key="1">
    <citation type="journal article" date="1998" name="Science">
        <title>Genome sequence of the nematode C. elegans: a platform for investigating biology.</title>
        <authorList>
            <consortium name="The C. elegans sequencing consortium"/>
            <person name="Sulson J.E."/>
            <person name="Waterston R."/>
        </authorList>
    </citation>
    <scope>NUCLEOTIDE SEQUENCE [LARGE SCALE GENOMIC DNA]</scope>
    <source>
        <strain evidence="2 3">Bristol N2</strain>
    </source>
</reference>
<evidence type="ECO:0000313" key="2">
    <source>
        <dbReference type="EMBL" id="VGM69493.1"/>
    </source>
</evidence>
<name>A0A486WV58_CAEEL</name>
<dbReference type="EMBL" id="BX284602">
    <property type="protein sequence ID" value="VGM69493.1"/>
    <property type="molecule type" value="Genomic_DNA"/>
</dbReference>
<dbReference type="AlphaFoldDB" id="A0A486WV58"/>
<accession>A0A486WV58</accession>
<organism evidence="2 3">
    <name type="scientific">Caenorhabditis elegans</name>
    <dbReference type="NCBI Taxonomy" id="6239"/>
    <lineage>
        <taxon>Eukaryota</taxon>
        <taxon>Metazoa</taxon>
        <taxon>Ecdysozoa</taxon>
        <taxon>Nematoda</taxon>
        <taxon>Chromadorea</taxon>
        <taxon>Rhabditida</taxon>
        <taxon>Rhabditina</taxon>
        <taxon>Rhabditomorpha</taxon>
        <taxon>Rhabditoidea</taxon>
        <taxon>Rhabditidae</taxon>
        <taxon>Peloderinae</taxon>
        <taxon>Caenorhabditis</taxon>
    </lineage>
</organism>